<evidence type="ECO:0000256" key="5">
    <source>
        <dbReference type="RuleBase" id="RU000660"/>
    </source>
</evidence>
<gene>
    <name evidence="7" type="ORF">A2765_00880</name>
</gene>
<dbReference type="Pfam" id="PF01196">
    <property type="entry name" value="Ribosomal_L17"/>
    <property type="match status" value="1"/>
</dbReference>
<comment type="similarity">
    <text evidence="1 5">Belongs to the bacterial ribosomal protein bL17 family.</text>
</comment>
<dbReference type="PROSITE" id="PS01167">
    <property type="entry name" value="RIBOSOMAL_L17"/>
    <property type="match status" value="1"/>
</dbReference>
<dbReference type="Proteomes" id="UP000176377">
    <property type="component" value="Unassembled WGS sequence"/>
</dbReference>
<accession>A0A1F6DF05</accession>
<evidence type="ECO:0000256" key="4">
    <source>
        <dbReference type="ARBA" id="ARBA00035494"/>
    </source>
</evidence>
<comment type="caution">
    <text evidence="7">The sequence shown here is derived from an EMBL/GenBank/DDBJ whole genome shotgun (WGS) entry which is preliminary data.</text>
</comment>
<dbReference type="GO" id="GO:0003735">
    <property type="term" value="F:structural constituent of ribosome"/>
    <property type="evidence" value="ECO:0007669"/>
    <property type="project" value="InterPro"/>
</dbReference>
<sequence>MRHHKKRRTLNRPKAQREALLRSLARSLVLKNGITTTSAKAKELRPFIESLVTTSKQNTLASRRVVASRLGSPEAVKKLHDTIAPRYEARKGGYTRIVRLGRVGNRVADMARIEFLA</sequence>
<dbReference type="GO" id="GO:0022625">
    <property type="term" value="C:cytosolic large ribosomal subunit"/>
    <property type="evidence" value="ECO:0007669"/>
    <property type="project" value="TreeGrafter"/>
</dbReference>
<proteinExistence type="inferred from homology"/>
<protein>
    <recommendedName>
        <fullName evidence="4 6">50S ribosomal protein L17</fullName>
    </recommendedName>
</protein>
<reference evidence="7 8" key="1">
    <citation type="journal article" date="2016" name="Nat. Commun.">
        <title>Thousands of microbial genomes shed light on interconnected biogeochemical processes in an aquifer system.</title>
        <authorList>
            <person name="Anantharaman K."/>
            <person name="Brown C.T."/>
            <person name="Hug L.A."/>
            <person name="Sharon I."/>
            <person name="Castelle C.J."/>
            <person name="Probst A.J."/>
            <person name="Thomas B.C."/>
            <person name="Singh A."/>
            <person name="Wilkins M.J."/>
            <person name="Karaoz U."/>
            <person name="Brodie E.L."/>
            <person name="Williams K.H."/>
            <person name="Hubbard S.S."/>
            <person name="Banfield J.F."/>
        </authorList>
    </citation>
    <scope>NUCLEOTIDE SEQUENCE [LARGE SCALE GENOMIC DNA]</scope>
</reference>
<dbReference type="SUPFAM" id="SSF64263">
    <property type="entry name" value="Prokaryotic ribosomal protein L17"/>
    <property type="match status" value="1"/>
</dbReference>
<evidence type="ECO:0000313" key="7">
    <source>
        <dbReference type="EMBL" id="OGG60004.1"/>
    </source>
</evidence>
<dbReference type="GO" id="GO:0006412">
    <property type="term" value="P:translation"/>
    <property type="evidence" value="ECO:0007669"/>
    <property type="project" value="InterPro"/>
</dbReference>
<dbReference type="PANTHER" id="PTHR14413:SF16">
    <property type="entry name" value="LARGE RIBOSOMAL SUBUNIT PROTEIN BL17M"/>
    <property type="match status" value="1"/>
</dbReference>
<dbReference type="InterPro" id="IPR047859">
    <property type="entry name" value="Ribosomal_bL17_CS"/>
</dbReference>
<evidence type="ECO:0000313" key="8">
    <source>
        <dbReference type="Proteomes" id="UP000176377"/>
    </source>
</evidence>
<dbReference type="EMBL" id="MFLA01000015">
    <property type="protein sequence ID" value="OGG60004.1"/>
    <property type="molecule type" value="Genomic_DNA"/>
</dbReference>
<dbReference type="AlphaFoldDB" id="A0A1F6DF05"/>
<keyword evidence="2 5" id="KW-0689">Ribosomal protein</keyword>
<name>A0A1F6DF05_9BACT</name>
<evidence type="ECO:0000256" key="3">
    <source>
        <dbReference type="ARBA" id="ARBA00023274"/>
    </source>
</evidence>
<dbReference type="PANTHER" id="PTHR14413">
    <property type="entry name" value="RIBOSOMAL PROTEIN L17"/>
    <property type="match status" value="1"/>
</dbReference>
<dbReference type="NCBIfam" id="TIGR00059">
    <property type="entry name" value="L17"/>
    <property type="match status" value="1"/>
</dbReference>
<dbReference type="InterPro" id="IPR000456">
    <property type="entry name" value="Ribosomal_bL17"/>
</dbReference>
<evidence type="ECO:0000256" key="1">
    <source>
        <dbReference type="ARBA" id="ARBA00008777"/>
    </source>
</evidence>
<dbReference type="InterPro" id="IPR036373">
    <property type="entry name" value="Ribosomal_bL17_sf"/>
</dbReference>
<keyword evidence="3 5" id="KW-0687">Ribonucleoprotein</keyword>
<organism evidence="7 8">
    <name type="scientific">Candidatus Kaiserbacteria bacterium RIFCSPHIGHO2_01_FULL_56_24</name>
    <dbReference type="NCBI Taxonomy" id="1798487"/>
    <lineage>
        <taxon>Bacteria</taxon>
        <taxon>Candidatus Kaiseribacteriota</taxon>
    </lineage>
</organism>
<dbReference type="Gene3D" id="3.90.1030.10">
    <property type="entry name" value="Ribosomal protein L17"/>
    <property type="match status" value="1"/>
</dbReference>
<evidence type="ECO:0000256" key="2">
    <source>
        <dbReference type="ARBA" id="ARBA00022980"/>
    </source>
</evidence>
<evidence type="ECO:0000256" key="6">
    <source>
        <dbReference type="RuleBase" id="RU000661"/>
    </source>
</evidence>